<dbReference type="Proteomes" id="UP000075884">
    <property type="component" value="Unassembled WGS sequence"/>
</dbReference>
<dbReference type="EnsemblMetazoa" id="ADIR014468-RA">
    <property type="protein sequence ID" value="ADIR014468-PA"/>
    <property type="gene ID" value="ADIR014468"/>
</dbReference>
<reference evidence="1" key="2">
    <citation type="submission" date="2020-05" db="UniProtKB">
        <authorList>
            <consortium name="EnsemblMetazoa"/>
        </authorList>
    </citation>
    <scope>IDENTIFICATION</scope>
    <source>
        <strain evidence="1">WRAIR2</strain>
    </source>
</reference>
<dbReference type="VEuPathDB" id="VectorBase:ADIR014468"/>
<dbReference type="AlphaFoldDB" id="A0A182NX78"/>
<proteinExistence type="predicted"/>
<sequence length="75" mass="8434">QTDGAVCVATRKYFVRACEVKERILHGSVFKESDSDMTTADVNSLSQALQAEKKKNSFLEAQLKKVRACSIKRLR</sequence>
<keyword evidence="2" id="KW-1185">Reference proteome</keyword>
<accession>A0A182NX78</accession>
<reference evidence="2" key="1">
    <citation type="submission" date="2013-03" db="EMBL/GenBank/DDBJ databases">
        <title>The Genome Sequence of Anopheles dirus WRAIR2.</title>
        <authorList>
            <consortium name="The Broad Institute Genomics Platform"/>
            <person name="Neafsey D.E."/>
            <person name="Walton C."/>
            <person name="Walker B."/>
            <person name="Young S.K."/>
            <person name="Zeng Q."/>
            <person name="Gargeya S."/>
            <person name="Fitzgerald M."/>
            <person name="Haas B."/>
            <person name="Abouelleil A."/>
            <person name="Allen A.W."/>
            <person name="Alvarado L."/>
            <person name="Arachchi H.M."/>
            <person name="Berlin A.M."/>
            <person name="Chapman S.B."/>
            <person name="Gainer-Dewar J."/>
            <person name="Goldberg J."/>
            <person name="Griggs A."/>
            <person name="Gujja S."/>
            <person name="Hansen M."/>
            <person name="Howarth C."/>
            <person name="Imamovic A."/>
            <person name="Ireland A."/>
            <person name="Larimer J."/>
            <person name="McCowan C."/>
            <person name="Murphy C."/>
            <person name="Pearson M."/>
            <person name="Poon T.W."/>
            <person name="Priest M."/>
            <person name="Roberts A."/>
            <person name="Saif S."/>
            <person name="Shea T."/>
            <person name="Sisk P."/>
            <person name="Sykes S."/>
            <person name="Wortman J."/>
            <person name="Nusbaum C."/>
            <person name="Birren B."/>
        </authorList>
    </citation>
    <scope>NUCLEOTIDE SEQUENCE [LARGE SCALE GENOMIC DNA]</scope>
    <source>
        <strain evidence="2">WRAIR2</strain>
    </source>
</reference>
<name>A0A182NX78_9DIPT</name>
<protein>
    <submittedName>
        <fullName evidence="1">Uncharacterized protein</fullName>
    </submittedName>
</protein>
<organism evidence="1 2">
    <name type="scientific">Anopheles dirus</name>
    <dbReference type="NCBI Taxonomy" id="7168"/>
    <lineage>
        <taxon>Eukaryota</taxon>
        <taxon>Metazoa</taxon>
        <taxon>Ecdysozoa</taxon>
        <taxon>Arthropoda</taxon>
        <taxon>Hexapoda</taxon>
        <taxon>Insecta</taxon>
        <taxon>Pterygota</taxon>
        <taxon>Neoptera</taxon>
        <taxon>Endopterygota</taxon>
        <taxon>Diptera</taxon>
        <taxon>Nematocera</taxon>
        <taxon>Culicoidea</taxon>
        <taxon>Culicidae</taxon>
        <taxon>Anophelinae</taxon>
        <taxon>Anopheles</taxon>
    </lineage>
</organism>
<evidence type="ECO:0000313" key="1">
    <source>
        <dbReference type="EnsemblMetazoa" id="ADIR014468-PA"/>
    </source>
</evidence>
<evidence type="ECO:0000313" key="2">
    <source>
        <dbReference type="Proteomes" id="UP000075884"/>
    </source>
</evidence>